<feature type="transmembrane region" description="Helical" evidence="11">
    <location>
        <begin position="320"/>
        <end position="337"/>
    </location>
</feature>
<keyword evidence="7" id="KW-0418">Kinase</keyword>
<dbReference type="Gene3D" id="3.30.450.20">
    <property type="entry name" value="PAS domain"/>
    <property type="match status" value="3"/>
</dbReference>
<evidence type="ECO:0000256" key="1">
    <source>
        <dbReference type="ARBA" id="ARBA00001946"/>
    </source>
</evidence>
<dbReference type="InterPro" id="IPR050469">
    <property type="entry name" value="Diguanylate_Cyclase"/>
</dbReference>
<keyword evidence="11" id="KW-0472">Membrane</keyword>
<dbReference type="Pfam" id="PF00990">
    <property type="entry name" value="GGDEF"/>
    <property type="match status" value="1"/>
</dbReference>
<gene>
    <name evidence="13" type="ORF">VPR01S_26_00400</name>
</gene>
<dbReference type="GO" id="GO:0052621">
    <property type="term" value="F:diguanylate cyclase activity"/>
    <property type="evidence" value="ECO:0007669"/>
    <property type="project" value="UniProtKB-EC"/>
</dbReference>
<evidence type="ECO:0000313" key="14">
    <source>
        <dbReference type="Proteomes" id="UP000016570"/>
    </source>
</evidence>
<keyword evidence="11" id="KW-0812">Transmembrane</keyword>
<proteinExistence type="predicted"/>
<dbReference type="EMBL" id="BATJ01000026">
    <property type="protein sequence ID" value="GAD69277.1"/>
    <property type="molecule type" value="Genomic_DNA"/>
</dbReference>
<evidence type="ECO:0000256" key="3">
    <source>
        <dbReference type="ARBA" id="ARBA00012528"/>
    </source>
</evidence>
<dbReference type="InterPro" id="IPR048760">
    <property type="entry name" value="VP0354-like_sensor_dom"/>
</dbReference>
<dbReference type="PROSITE" id="PS50887">
    <property type="entry name" value="GGDEF"/>
    <property type="match status" value="1"/>
</dbReference>
<keyword evidence="9" id="KW-0902">Two-component regulatory system</keyword>
<protein>
    <recommendedName>
        <fullName evidence="3">diguanylate cyclase</fullName>
        <ecNumber evidence="3">2.7.7.65</ecNumber>
    </recommendedName>
</protein>
<dbReference type="AlphaFoldDB" id="U3A7G5"/>
<organism evidence="13 14">
    <name type="scientific">Vibrio proteolyticus NBRC 13287</name>
    <dbReference type="NCBI Taxonomy" id="1219065"/>
    <lineage>
        <taxon>Bacteria</taxon>
        <taxon>Pseudomonadati</taxon>
        <taxon>Pseudomonadota</taxon>
        <taxon>Gammaproteobacteria</taxon>
        <taxon>Vibrionales</taxon>
        <taxon>Vibrionaceae</taxon>
        <taxon>Vibrio</taxon>
    </lineage>
</organism>
<reference evidence="13 14" key="1">
    <citation type="submission" date="2013-09" db="EMBL/GenBank/DDBJ databases">
        <title>Whole genome shotgun sequence of Vibrio proteolyticus NBRC 13287.</title>
        <authorList>
            <person name="Isaki S."/>
            <person name="Hosoyama A."/>
            <person name="Numata M."/>
            <person name="Hashimoto M."/>
            <person name="Hosoyama Y."/>
            <person name="Tsuchikane K."/>
            <person name="Noguchi M."/>
            <person name="Hirakata S."/>
            <person name="Ichikawa N."/>
            <person name="Ohji S."/>
            <person name="Yamazoe A."/>
            <person name="Fujita N."/>
        </authorList>
    </citation>
    <scope>NUCLEOTIDE SEQUENCE [LARGE SCALE GENOMIC DNA]</scope>
    <source>
        <strain evidence="13 14">NBRC 13287</strain>
    </source>
</reference>
<comment type="subcellular location">
    <subcellularLocation>
        <location evidence="2">Cell inner membrane</location>
    </subcellularLocation>
</comment>
<dbReference type="eggNOG" id="COG2199">
    <property type="taxonomic scope" value="Bacteria"/>
</dbReference>
<dbReference type="SUPFAM" id="SSF103190">
    <property type="entry name" value="Sensory domain-like"/>
    <property type="match status" value="2"/>
</dbReference>
<keyword evidence="6" id="KW-0547">Nucleotide-binding</keyword>
<dbReference type="CDD" id="cd01949">
    <property type="entry name" value="GGDEF"/>
    <property type="match status" value="1"/>
</dbReference>
<dbReference type="GO" id="GO:0000160">
    <property type="term" value="P:phosphorelay signal transduction system"/>
    <property type="evidence" value="ECO:0007669"/>
    <property type="project" value="UniProtKB-KW"/>
</dbReference>
<dbReference type="GO" id="GO:0016301">
    <property type="term" value="F:kinase activity"/>
    <property type="evidence" value="ECO:0007669"/>
    <property type="project" value="UniProtKB-KW"/>
</dbReference>
<keyword evidence="4" id="KW-0597">Phosphoprotein</keyword>
<dbReference type="GO" id="GO:0005886">
    <property type="term" value="C:plasma membrane"/>
    <property type="evidence" value="ECO:0007669"/>
    <property type="project" value="UniProtKB-SubCell"/>
</dbReference>
<evidence type="ECO:0000256" key="7">
    <source>
        <dbReference type="ARBA" id="ARBA00022777"/>
    </source>
</evidence>
<dbReference type="InterPro" id="IPR043128">
    <property type="entry name" value="Rev_trsase/Diguanyl_cyclase"/>
</dbReference>
<dbReference type="SUPFAM" id="SSF55785">
    <property type="entry name" value="PYP-like sensor domain (PAS domain)"/>
    <property type="match status" value="1"/>
</dbReference>
<dbReference type="PANTHER" id="PTHR45138">
    <property type="entry name" value="REGULATORY COMPONENTS OF SENSORY TRANSDUCTION SYSTEM"/>
    <property type="match status" value="1"/>
</dbReference>
<dbReference type="GO" id="GO:1902201">
    <property type="term" value="P:negative regulation of bacterial-type flagellum-dependent cell motility"/>
    <property type="evidence" value="ECO:0007669"/>
    <property type="project" value="TreeGrafter"/>
</dbReference>
<comment type="caution">
    <text evidence="13">The sequence shown here is derived from an EMBL/GenBank/DDBJ whole genome shotgun (WGS) entry which is preliminary data.</text>
</comment>
<keyword evidence="11" id="KW-1133">Transmembrane helix</keyword>
<dbReference type="PANTHER" id="PTHR45138:SF9">
    <property type="entry name" value="DIGUANYLATE CYCLASE DGCM-RELATED"/>
    <property type="match status" value="1"/>
</dbReference>
<evidence type="ECO:0000256" key="10">
    <source>
        <dbReference type="ARBA" id="ARBA00034247"/>
    </source>
</evidence>
<dbReference type="Proteomes" id="UP000016570">
    <property type="component" value="Unassembled WGS sequence"/>
</dbReference>
<evidence type="ECO:0000256" key="4">
    <source>
        <dbReference type="ARBA" id="ARBA00022553"/>
    </source>
</evidence>
<dbReference type="GO" id="GO:0005524">
    <property type="term" value="F:ATP binding"/>
    <property type="evidence" value="ECO:0007669"/>
    <property type="project" value="UniProtKB-KW"/>
</dbReference>
<dbReference type="InterPro" id="IPR029787">
    <property type="entry name" value="Nucleotide_cyclase"/>
</dbReference>
<dbReference type="FunFam" id="3.30.70.270:FF:000001">
    <property type="entry name" value="Diguanylate cyclase domain protein"/>
    <property type="match status" value="1"/>
</dbReference>
<dbReference type="GO" id="GO:0043709">
    <property type="term" value="P:cell adhesion involved in single-species biofilm formation"/>
    <property type="evidence" value="ECO:0007669"/>
    <property type="project" value="TreeGrafter"/>
</dbReference>
<name>U3A7G5_VIBPR</name>
<evidence type="ECO:0000256" key="11">
    <source>
        <dbReference type="SAM" id="Phobius"/>
    </source>
</evidence>
<evidence type="ECO:0000256" key="2">
    <source>
        <dbReference type="ARBA" id="ARBA00004533"/>
    </source>
</evidence>
<feature type="transmembrane region" description="Helical" evidence="11">
    <location>
        <begin position="12"/>
        <end position="29"/>
    </location>
</feature>
<dbReference type="InterPro" id="IPR000160">
    <property type="entry name" value="GGDEF_dom"/>
</dbReference>
<keyword evidence="14" id="KW-1185">Reference proteome</keyword>
<evidence type="ECO:0000256" key="5">
    <source>
        <dbReference type="ARBA" id="ARBA00022679"/>
    </source>
</evidence>
<dbReference type="InterPro" id="IPR000014">
    <property type="entry name" value="PAS"/>
</dbReference>
<dbReference type="RefSeq" id="WP_021707244.1">
    <property type="nucleotide sequence ID" value="NZ_BATJ01000026.1"/>
</dbReference>
<evidence type="ECO:0000259" key="12">
    <source>
        <dbReference type="PROSITE" id="PS50887"/>
    </source>
</evidence>
<comment type="catalytic activity">
    <reaction evidence="10">
        <text>2 GTP = 3',3'-c-di-GMP + 2 diphosphate</text>
        <dbReference type="Rhea" id="RHEA:24898"/>
        <dbReference type="ChEBI" id="CHEBI:33019"/>
        <dbReference type="ChEBI" id="CHEBI:37565"/>
        <dbReference type="ChEBI" id="CHEBI:58805"/>
        <dbReference type="EC" id="2.7.7.65"/>
    </reaction>
</comment>
<dbReference type="EC" id="2.7.7.65" evidence="3"/>
<evidence type="ECO:0000256" key="9">
    <source>
        <dbReference type="ARBA" id="ARBA00023012"/>
    </source>
</evidence>
<dbReference type="InterPro" id="IPR029151">
    <property type="entry name" value="Sensor-like_sf"/>
</dbReference>
<dbReference type="Pfam" id="PF21623">
    <property type="entry name" value="HK_sensor_dom_bact"/>
    <property type="match status" value="1"/>
</dbReference>
<dbReference type="InterPro" id="IPR035965">
    <property type="entry name" value="PAS-like_dom_sf"/>
</dbReference>
<dbReference type="NCBIfam" id="TIGR00254">
    <property type="entry name" value="GGDEF"/>
    <property type="match status" value="1"/>
</dbReference>
<feature type="domain" description="GGDEF" evidence="12">
    <location>
        <begin position="503"/>
        <end position="627"/>
    </location>
</feature>
<keyword evidence="5" id="KW-0808">Transferase</keyword>
<evidence type="ECO:0000313" key="13">
    <source>
        <dbReference type="EMBL" id="GAD69277.1"/>
    </source>
</evidence>
<dbReference type="SMART" id="SM00267">
    <property type="entry name" value="GGDEF"/>
    <property type="match status" value="1"/>
</dbReference>
<keyword evidence="8" id="KW-0067">ATP-binding</keyword>
<dbReference type="Gene3D" id="3.30.70.270">
    <property type="match status" value="1"/>
</dbReference>
<sequence length="635" mass="72579">MKRVSSILNKMVIVWTLVSLIPAAYYFYMSAKSHTFLLARMEAQGLQFLSHVDVKATQLHDHLDQTVRELSRSKLIHDFAKSPTEQRRQYLESQWLLNAVNSTYFYQLRYIDTRGMEVIRVEYDALNKRALVVPPSQLQNKSQRDYFRYAQQLTGGEQGYFGIDIEFEHGKPVIPYKPGFRILYPIEDNGTRLGYFVANLHVLEIIAAITDNQQNMNVHFVDDLGYFTLSSDSQLLFGDIIRARAGDNIPNHNPELWEHMQAHLNQEGSVMTLQGLYVYRPFNQQIFANVNSLTMLAYYPPSVVDALFLPMQQDIISETFILWLFLGLVAAIVAMHWDDRQRIKTNRTFAQLAIENGGAVALTDNEHYILRANAQLNELVGLHSASEVLKGHNLLDYQPTQAARRQLAKQLELDGRWKGQLTLLSQDNTPTICEAEVRALPGKFTKVDYFIYSFTDISQHHMKIAELTEQTERDPATSLWNKRKFDDHLRYQARLHQRYPDHPPGCLAIIDIDEFKQVNDSQGHAFGDEVITYVASQLTALLRDTDMVARIGGDEFAVIIQHIELEQAFKLMQRVSEAITQGASYPITLSIGLARLCEDASATFSRADGALYRSKNTGRNQVSADHFPHFTVVEN</sequence>
<accession>U3A7G5</accession>
<dbReference type="Pfam" id="PF13426">
    <property type="entry name" value="PAS_9"/>
    <property type="match status" value="1"/>
</dbReference>
<evidence type="ECO:0000256" key="6">
    <source>
        <dbReference type="ARBA" id="ARBA00022741"/>
    </source>
</evidence>
<dbReference type="STRING" id="1219065.VPR01S_26_00400"/>
<comment type="cofactor">
    <cofactor evidence="1">
        <name>Mg(2+)</name>
        <dbReference type="ChEBI" id="CHEBI:18420"/>
    </cofactor>
</comment>
<evidence type="ECO:0000256" key="8">
    <source>
        <dbReference type="ARBA" id="ARBA00022840"/>
    </source>
</evidence>
<dbReference type="SUPFAM" id="SSF55073">
    <property type="entry name" value="Nucleotide cyclase"/>
    <property type="match status" value="1"/>
</dbReference>